<dbReference type="OMA" id="WIIPSAN"/>
<sequence>MASPCCITCANLVRPGAHKILCPLCKLELETHAHKRQELKCQSCILTEHLTDDTHGAAHKRLILKAYVSMEQARARAEASLYLAESKKTSIEGKIDRNELDRFSRVATTIEQALEVQTGKLEKITEENFLASELWVRNMKARLASVYQGCIASNQATIDFIAQRAGNLVFMSTVAELFASMEDLATKHMRQLTGSSSDCPAPNAHAPNGPLISLVRQNVTDTLSKSLPLFKSHYNIKGILDSVTLAKNIYVGHADLFRIHILKTGLYILPAALVLPPRTTLGGASSRGETGTAEQRVQCRFESRIMQSLTANKKRRSVAYGTVVLTDNSTIFNLHIIGRVYVVGSNVNIINCTIESAPAYSSESFTDQYTGSSRCPMVSKDCSMASSVPRLQKLLRSSSPNDRSLAAVSQALERVGVTLAADSLAHLERDLATINPCLVVTNRSTSALLIKSKINSNSLASLPFNLSHKLPASESHLYVGPNCPILVSSASQLYIHGSSVFCTQINPLAMTTSFQTVALSPILELDTQRSLMNSALSHTQSFGGQTRRYPRESRSLEAAEGLAKDLPFMLTPDRFLTDREMVVKGSLVVVKDGSHLAMNDTHLFNSLVGVYTSDGSVHANTCFINNCCVGSIVANDAYDARFVYTVFSENGIGTMMHRLRNTSALYLSRYEMSSVCGLVISNTAIDTNINHRYRVSEQKAVLSPEALNPEGHEEDSIIGGSLVLNAAPSSVTQSQSGEATGKPMYSTLSLRASPVLTKSTQLTSATKLPEHHCILVSKCDYQASNVSCLAIVEEHTGHHSITTASCMLLHRNRIEVTQKRAPRRSVILQGENVSQWFTSIPTTNWIIPSADPKEYIEIIPRGTDLAQILSANLVSNTATI</sequence>
<comment type="caution">
    <text evidence="1">The sequence shown here is derived from an EMBL/GenBank/DDBJ whole genome shotgun (WGS) entry which is preliminary data.</text>
</comment>
<evidence type="ECO:0000313" key="2">
    <source>
        <dbReference type="Proteomes" id="UP000008974"/>
    </source>
</evidence>
<reference evidence="1 2" key="1">
    <citation type="journal article" date="2010" name="BMC Genomics">
        <title>Genome analysis and comparative genomics of a Giardia intestinalis assemblage E isolate.</title>
        <authorList>
            <person name="Jerlstrom-Hultqvist J."/>
            <person name="Franzen O."/>
            <person name="Ankarklev J."/>
            <person name="Xu F."/>
            <person name="Nohynkova E."/>
            <person name="Andersson J.O."/>
            <person name="Svard S.G."/>
            <person name="Andersson B."/>
        </authorList>
    </citation>
    <scope>NUCLEOTIDE SEQUENCE [LARGE SCALE GENOMIC DNA]</scope>
    <source>
        <strain evidence="1 2">P15</strain>
    </source>
</reference>
<protein>
    <submittedName>
        <fullName evidence="1">Uncharacterized protein</fullName>
    </submittedName>
</protein>
<name>E1F1T9_GIAIA</name>
<dbReference type="VEuPathDB" id="GiardiaDB:GLP15_4665"/>
<evidence type="ECO:0000313" key="1">
    <source>
        <dbReference type="EMBL" id="EFO63636.1"/>
    </source>
</evidence>
<dbReference type="AlphaFoldDB" id="E1F1T9"/>
<dbReference type="Proteomes" id="UP000008974">
    <property type="component" value="Unassembled WGS sequence"/>
</dbReference>
<accession>E1F1T9</accession>
<dbReference type="EMBL" id="ACVC01000125">
    <property type="protein sequence ID" value="EFO63636.1"/>
    <property type="molecule type" value="Genomic_DNA"/>
</dbReference>
<organism evidence="1 2">
    <name type="scientific">Giardia intestinalis (strain P15)</name>
    <name type="common">Giardia lamblia</name>
    <dbReference type="NCBI Taxonomy" id="658858"/>
    <lineage>
        <taxon>Eukaryota</taxon>
        <taxon>Metamonada</taxon>
        <taxon>Diplomonadida</taxon>
        <taxon>Hexamitidae</taxon>
        <taxon>Giardiinae</taxon>
        <taxon>Giardia</taxon>
    </lineage>
</organism>
<dbReference type="OrthoDB" id="10296436at2759"/>
<gene>
    <name evidence="1" type="ORF">GLP15_4665</name>
</gene>
<proteinExistence type="predicted"/>